<dbReference type="Gene3D" id="3.60.20.10">
    <property type="entry name" value="Glutamine Phosphoribosylpyrophosphate, subunit 1, domain 1"/>
    <property type="match status" value="1"/>
</dbReference>
<dbReference type="AlphaFoldDB" id="R8HBX7"/>
<name>R8HBX7_BACCE</name>
<dbReference type="RefSeq" id="WP_016102835.1">
    <property type="nucleotide sequence ID" value="NZ_KB976282.1"/>
</dbReference>
<reference evidence="1 2" key="1">
    <citation type="submission" date="2012-12" db="EMBL/GenBank/DDBJ databases">
        <title>The Genome Sequence of Bacillus cereus VD021.</title>
        <authorList>
            <consortium name="The Broad Institute Genome Sequencing Platform"/>
            <consortium name="The Broad Institute Genome Sequencing Center for Infectious Disease"/>
            <person name="Feldgarden M."/>
            <person name="Van der Auwera G.A."/>
            <person name="Mahillon J."/>
            <person name="Duprez V."/>
            <person name="Timmery S."/>
            <person name="Mattelet C."/>
            <person name="Dierick K."/>
            <person name="Sun M."/>
            <person name="Yu Z."/>
            <person name="Zhu L."/>
            <person name="Hu X."/>
            <person name="Shank E.B."/>
            <person name="Swiecicka I."/>
            <person name="Hansen B.M."/>
            <person name="Andrup L."/>
            <person name="Walker B."/>
            <person name="Young S.K."/>
            <person name="Zeng Q."/>
            <person name="Gargeya S."/>
            <person name="Fitzgerald M."/>
            <person name="Haas B."/>
            <person name="Abouelleil A."/>
            <person name="Alvarado L."/>
            <person name="Arachchi H.M."/>
            <person name="Berlin A.M."/>
            <person name="Chapman S.B."/>
            <person name="Dewar J."/>
            <person name="Goldberg J."/>
            <person name="Griggs A."/>
            <person name="Gujja S."/>
            <person name="Hansen M."/>
            <person name="Howarth C."/>
            <person name="Imamovic A."/>
            <person name="Larimer J."/>
            <person name="McCowan C."/>
            <person name="Murphy C."/>
            <person name="Neiman D."/>
            <person name="Pearson M."/>
            <person name="Priest M."/>
            <person name="Roberts A."/>
            <person name="Saif S."/>
            <person name="Shea T."/>
            <person name="Sisk P."/>
            <person name="Sykes S."/>
            <person name="Wortman J."/>
            <person name="Nusbaum C."/>
            <person name="Birren B."/>
        </authorList>
    </citation>
    <scope>NUCLEOTIDE SEQUENCE [LARGE SCALE GENOMIC DNA]</scope>
    <source>
        <strain evidence="1 2">VD021</strain>
    </source>
</reference>
<accession>R8HBX7</accession>
<dbReference type="EMBL" id="AHES01000055">
    <property type="protein sequence ID" value="EOO70359.1"/>
    <property type="molecule type" value="Genomic_DNA"/>
</dbReference>
<dbReference type="SUPFAM" id="SSF56235">
    <property type="entry name" value="N-terminal nucleophile aminohydrolases (Ntn hydrolases)"/>
    <property type="match status" value="1"/>
</dbReference>
<evidence type="ECO:0000313" key="2">
    <source>
        <dbReference type="Proteomes" id="UP000014040"/>
    </source>
</evidence>
<organism evidence="1 2">
    <name type="scientific">Bacillus cereus VD021</name>
    <dbReference type="NCBI Taxonomy" id="1053224"/>
    <lineage>
        <taxon>Bacteria</taxon>
        <taxon>Bacillati</taxon>
        <taxon>Bacillota</taxon>
        <taxon>Bacilli</taxon>
        <taxon>Bacillales</taxon>
        <taxon>Bacillaceae</taxon>
        <taxon>Bacillus</taxon>
        <taxon>Bacillus cereus group</taxon>
    </lineage>
</organism>
<proteinExistence type="predicted"/>
<dbReference type="HOGENOM" id="CLU_1227883_0_0_9"/>
<gene>
    <name evidence="1" type="ORF">IIC_04801</name>
</gene>
<dbReference type="InterPro" id="IPR029055">
    <property type="entry name" value="Ntn_hydrolases_N"/>
</dbReference>
<dbReference type="Proteomes" id="UP000014040">
    <property type="component" value="Unassembled WGS sequence"/>
</dbReference>
<evidence type="ECO:0000313" key="1">
    <source>
        <dbReference type="EMBL" id="EOO70359.1"/>
    </source>
</evidence>
<comment type="caution">
    <text evidence="1">The sequence shown here is derived from an EMBL/GenBank/DDBJ whole genome shotgun (WGS) entry which is preliminary data.</text>
</comment>
<dbReference type="PATRIC" id="fig|1053224.3.peg.4849"/>
<sequence>MTMILAYTWKDKAIIMADSRESAKNDMGDMVDYNDNQEKILPVQSHLVFAHAGLRRIPYVQGGYFDLNEVTEHFMDQNQGILTKATTEQLLRGIVTTWNGTFIESLGRDPLSARNRFSFLLARFETIDGELMPRFSTYQSYVQGHPKYKFCGEKAVIGDDECYPIITPYFNKDTEQMTFEEALAFYLEGFGKVMEKVETIGGPIDIYVLDKKSEDSYWLRRKTNA</sequence>
<protein>
    <submittedName>
        <fullName evidence="1">Uncharacterized protein</fullName>
    </submittedName>
</protein>